<evidence type="ECO:0000313" key="2">
    <source>
        <dbReference type="EMBL" id="CAD1473705.1"/>
    </source>
</evidence>
<feature type="non-terminal residue" evidence="2">
    <location>
        <position position="1"/>
    </location>
</feature>
<dbReference type="AlphaFoldDB" id="A0A6V7H3E5"/>
<comment type="caution">
    <text evidence="2">The sequence shown here is derived from an EMBL/GenBank/DDBJ whole genome shotgun (WGS) entry which is preliminary data.</text>
</comment>
<organism evidence="2 3">
    <name type="scientific">Heterotrigona itama</name>
    <dbReference type="NCBI Taxonomy" id="395501"/>
    <lineage>
        <taxon>Eukaryota</taxon>
        <taxon>Metazoa</taxon>
        <taxon>Ecdysozoa</taxon>
        <taxon>Arthropoda</taxon>
        <taxon>Hexapoda</taxon>
        <taxon>Insecta</taxon>
        <taxon>Pterygota</taxon>
        <taxon>Neoptera</taxon>
        <taxon>Endopterygota</taxon>
        <taxon>Hymenoptera</taxon>
        <taxon>Apocrita</taxon>
        <taxon>Aculeata</taxon>
        <taxon>Apoidea</taxon>
        <taxon>Anthophila</taxon>
        <taxon>Apidae</taxon>
        <taxon>Heterotrigona</taxon>
    </lineage>
</organism>
<sequence length="51" mass="6103">FIIMSINIFFDKPCLTIYRYIILMIIIRGVIIIFSYFVYLINLVKEGINKI</sequence>
<dbReference type="Proteomes" id="UP000752696">
    <property type="component" value="Unassembled WGS sequence"/>
</dbReference>
<keyword evidence="1" id="KW-0812">Transmembrane</keyword>
<feature type="non-terminal residue" evidence="2">
    <location>
        <position position="51"/>
    </location>
</feature>
<reference evidence="2" key="1">
    <citation type="submission" date="2020-07" db="EMBL/GenBank/DDBJ databases">
        <authorList>
            <person name="Nazaruddin N."/>
        </authorList>
    </citation>
    <scope>NUCLEOTIDE SEQUENCE</scope>
</reference>
<name>A0A6V7H3E5_9HYME</name>
<evidence type="ECO:0000256" key="1">
    <source>
        <dbReference type="SAM" id="Phobius"/>
    </source>
</evidence>
<evidence type="ECO:0000313" key="3">
    <source>
        <dbReference type="Proteomes" id="UP000752696"/>
    </source>
</evidence>
<protein>
    <recommendedName>
        <fullName evidence="4">NADH dehydrogenase subunit 6</fullName>
    </recommendedName>
</protein>
<proteinExistence type="predicted"/>
<keyword evidence="1" id="KW-0472">Membrane</keyword>
<dbReference type="EMBL" id="CAJDYZ010006800">
    <property type="protein sequence ID" value="CAD1473705.1"/>
    <property type="molecule type" value="Genomic_DNA"/>
</dbReference>
<keyword evidence="1" id="KW-1133">Transmembrane helix</keyword>
<gene>
    <name evidence="2" type="ORF">MHI_LOCUS407904</name>
</gene>
<keyword evidence="3" id="KW-1185">Reference proteome</keyword>
<evidence type="ECO:0008006" key="4">
    <source>
        <dbReference type="Google" id="ProtNLM"/>
    </source>
</evidence>
<feature type="transmembrane region" description="Helical" evidence="1">
    <location>
        <begin position="20"/>
        <end position="41"/>
    </location>
</feature>
<accession>A0A6V7H3E5</accession>